<organism evidence="1">
    <name type="scientific">viral metagenome</name>
    <dbReference type="NCBI Taxonomy" id="1070528"/>
    <lineage>
        <taxon>unclassified sequences</taxon>
        <taxon>metagenomes</taxon>
        <taxon>organismal metagenomes</taxon>
    </lineage>
</organism>
<name>A0A6C0C701_9ZZZZ</name>
<dbReference type="AlphaFoldDB" id="A0A6C0C701"/>
<evidence type="ECO:0000313" key="1">
    <source>
        <dbReference type="EMBL" id="QHS99544.1"/>
    </source>
</evidence>
<dbReference type="EMBL" id="MN739344">
    <property type="protein sequence ID" value="QHS99544.1"/>
    <property type="molecule type" value="Genomic_DNA"/>
</dbReference>
<protein>
    <submittedName>
        <fullName evidence="1">Uncharacterized protein</fullName>
    </submittedName>
</protein>
<proteinExistence type="predicted"/>
<reference evidence="1" key="1">
    <citation type="journal article" date="2020" name="Nature">
        <title>Giant virus diversity and host interactions through global metagenomics.</title>
        <authorList>
            <person name="Schulz F."/>
            <person name="Roux S."/>
            <person name="Paez-Espino D."/>
            <person name="Jungbluth S."/>
            <person name="Walsh D.A."/>
            <person name="Denef V.J."/>
            <person name="McMahon K.D."/>
            <person name="Konstantinidis K.T."/>
            <person name="Eloe-Fadrosh E.A."/>
            <person name="Kyrpides N.C."/>
            <person name="Woyke T."/>
        </authorList>
    </citation>
    <scope>NUCLEOTIDE SEQUENCE</scope>
    <source>
        <strain evidence="1">GVMAG-M-3300020187-37</strain>
    </source>
</reference>
<accession>A0A6C0C701</accession>
<sequence>MGSPINYLDYDLLNYMLPDYVAKKRRKIKLFRMAVAESRKKMRRKVWWENLFDLVVRCLHGDYNYDHLPILDNKYPHEICDKLDNELFNFSHIISYCEDFLEGQFIREFGCGHENPDPKCHTDYIPFYKLFIELTGRFDTSQLSDFRMNGNFNGLTEHYKHLNRKSPYIKNIIKDTNLNHMCRDIVLSELRTNIDKARNIKEIFNIDFTNMDHEEMNIIIIEKIEEIENRQSYTEKLTDEDKNRLIEILNNYYYVMFVTKDLGGVSCYDIPENMIKIKENIEKIKLM</sequence>